<keyword evidence="3 5" id="KW-0067">ATP-binding</keyword>
<dbReference type="RefSeq" id="WP_196198631.1">
    <property type="nucleotide sequence ID" value="NZ_JADPRT010000026.1"/>
</dbReference>
<evidence type="ECO:0000256" key="2">
    <source>
        <dbReference type="ARBA" id="ARBA00022741"/>
    </source>
</evidence>
<dbReference type="InterPro" id="IPR050086">
    <property type="entry name" value="MetN_ABC_transporter-like"/>
</dbReference>
<accession>A0A931FJB2</accession>
<dbReference type="InterPro" id="IPR003593">
    <property type="entry name" value="AAA+_ATPase"/>
</dbReference>
<dbReference type="Pfam" id="PF00005">
    <property type="entry name" value="ABC_tran"/>
    <property type="match status" value="1"/>
</dbReference>
<dbReference type="EMBL" id="JADPRT010000026">
    <property type="protein sequence ID" value="MBF9073791.1"/>
    <property type="molecule type" value="Genomic_DNA"/>
</dbReference>
<gene>
    <name evidence="5" type="ORF">I2501_37835</name>
</gene>
<dbReference type="Proteomes" id="UP000657385">
    <property type="component" value="Unassembled WGS sequence"/>
</dbReference>
<dbReference type="SMART" id="SM00382">
    <property type="entry name" value="AAA"/>
    <property type="match status" value="1"/>
</dbReference>
<evidence type="ECO:0000256" key="1">
    <source>
        <dbReference type="ARBA" id="ARBA00022448"/>
    </source>
</evidence>
<comment type="caution">
    <text evidence="5">The sequence shown here is derived from an EMBL/GenBank/DDBJ whole genome shotgun (WGS) entry which is preliminary data.</text>
</comment>
<dbReference type="GO" id="GO:0005524">
    <property type="term" value="F:ATP binding"/>
    <property type="evidence" value="ECO:0007669"/>
    <property type="project" value="UniProtKB-KW"/>
</dbReference>
<dbReference type="GO" id="GO:0016887">
    <property type="term" value="F:ATP hydrolysis activity"/>
    <property type="evidence" value="ECO:0007669"/>
    <property type="project" value="InterPro"/>
</dbReference>
<dbReference type="SUPFAM" id="SSF52540">
    <property type="entry name" value="P-loop containing nucleoside triphosphate hydrolases"/>
    <property type="match status" value="1"/>
</dbReference>
<keyword evidence="1" id="KW-0813">Transport</keyword>
<reference evidence="5" key="1">
    <citation type="submission" date="2020-11" db="EMBL/GenBank/DDBJ databases">
        <title>Isolation and identification of active actinomycetes.</title>
        <authorList>
            <person name="Yu B."/>
        </authorList>
    </citation>
    <scope>NUCLEOTIDE SEQUENCE</scope>
    <source>
        <strain evidence="5">NEAU-YB345</strain>
    </source>
</reference>
<name>A0A931FJB2_9ACTN</name>
<evidence type="ECO:0000256" key="3">
    <source>
        <dbReference type="ARBA" id="ARBA00022840"/>
    </source>
</evidence>
<dbReference type="InterPro" id="IPR003439">
    <property type="entry name" value="ABC_transporter-like_ATP-bd"/>
</dbReference>
<feature type="domain" description="ABC transporter" evidence="4">
    <location>
        <begin position="12"/>
        <end position="205"/>
    </location>
</feature>
<proteinExistence type="predicted"/>
<organism evidence="5 6">
    <name type="scientific">Streptacidiphilus fuscans</name>
    <dbReference type="NCBI Taxonomy" id="2789292"/>
    <lineage>
        <taxon>Bacteria</taxon>
        <taxon>Bacillati</taxon>
        <taxon>Actinomycetota</taxon>
        <taxon>Actinomycetes</taxon>
        <taxon>Kitasatosporales</taxon>
        <taxon>Streptomycetaceae</taxon>
        <taxon>Streptacidiphilus</taxon>
    </lineage>
</organism>
<evidence type="ECO:0000259" key="4">
    <source>
        <dbReference type="PROSITE" id="PS50893"/>
    </source>
</evidence>
<keyword evidence="2" id="KW-0547">Nucleotide-binding</keyword>
<dbReference type="InterPro" id="IPR027417">
    <property type="entry name" value="P-loop_NTPase"/>
</dbReference>
<dbReference type="PROSITE" id="PS50893">
    <property type="entry name" value="ABC_TRANSPORTER_2"/>
    <property type="match status" value="1"/>
</dbReference>
<dbReference type="Gene3D" id="3.40.50.300">
    <property type="entry name" value="P-loop containing nucleotide triphosphate hydrolases"/>
    <property type="match status" value="2"/>
</dbReference>
<protein>
    <submittedName>
        <fullName evidence="5">Amino acid ABC transporter ATP-binding protein</fullName>
    </submittedName>
</protein>
<dbReference type="PANTHER" id="PTHR43166">
    <property type="entry name" value="AMINO ACID IMPORT ATP-BINDING PROTEIN"/>
    <property type="match status" value="1"/>
</dbReference>
<evidence type="ECO:0000313" key="5">
    <source>
        <dbReference type="EMBL" id="MBF9073791.1"/>
    </source>
</evidence>
<keyword evidence="6" id="KW-1185">Reference proteome</keyword>
<evidence type="ECO:0000313" key="6">
    <source>
        <dbReference type="Proteomes" id="UP000657385"/>
    </source>
</evidence>
<sequence length="211" mass="22700">MTPAAPQQPALLSVRGVSKRHGIVQSLDAVDLELQRGEVVALVGPPGAGKTTLCRALHGTESVDCGEILLDGAPLTTHGRARRAVQADVGLVPCPDAPEHGPRVPRRRSPVLRRTVLGELTRAQALDPKVLLVDEPPAALHDLTRELTRELANDGLAVLIVTEEPDLAHDTADRVLFMNAGRIVESAPPAEFFSAPRTSRARDFVSRLLRR</sequence>
<dbReference type="AlphaFoldDB" id="A0A931FJB2"/>